<dbReference type="AlphaFoldDB" id="A0A2X4WBJ4"/>
<evidence type="ECO:0000259" key="2">
    <source>
        <dbReference type="Pfam" id="PF00188"/>
    </source>
</evidence>
<dbReference type="Pfam" id="PF00188">
    <property type="entry name" value="CAP"/>
    <property type="match status" value="1"/>
</dbReference>
<keyword evidence="1" id="KW-1133">Transmembrane helix</keyword>
<dbReference type="InterPro" id="IPR035940">
    <property type="entry name" value="CAP_sf"/>
</dbReference>
<dbReference type="InterPro" id="IPR014044">
    <property type="entry name" value="CAP_dom"/>
</dbReference>
<feature type="transmembrane region" description="Helical" evidence="1">
    <location>
        <begin position="7"/>
        <end position="25"/>
    </location>
</feature>
<gene>
    <name evidence="4" type="ORF">NCTC4824_02784</name>
</gene>
<feature type="domain" description="CAP-associated" evidence="3">
    <location>
        <begin position="69"/>
        <end position="208"/>
    </location>
</feature>
<dbReference type="PANTHER" id="PTHR31157">
    <property type="entry name" value="SCP DOMAIN-CONTAINING PROTEIN"/>
    <property type="match status" value="1"/>
</dbReference>
<dbReference type="Pfam" id="PF14504">
    <property type="entry name" value="CAP_assoc_N"/>
    <property type="match status" value="1"/>
</dbReference>
<feature type="domain" description="SCP" evidence="2">
    <location>
        <begin position="240"/>
        <end position="350"/>
    </location>
</feature>
<name>A0A2X4WBJ4_LEDLE</name>
<keyword evidence="5" id="KW-1185">Reference proteome</keyword>
<dbReference type="InterPro" id="IPR029410">
    <property type="entry name" value="CAP_assoc"/>
</dbReference>
<reference evidence="4 5" key="1">
    <citation type="submission" date="2018-06" db="EMBL/GenBank/DDBJ databases">
        <authorList>
            <consortium name="Pathogen Informatics"/>
            <person name="Doyle S."/>
        </authorList>
    </citation>
    <scope>NUCLEOTIDE SEQUENCE [LARGE SCALE GENOMIC DNA]</scope>
    <source>
        <strain evidence="4 5">NCTC4824</strain>
    </source>
</reference>
<sequence length="354" mass="40489">MVLLRILFRVLFISAIIFIISIYYYSEPDNSEVLQDYNFTNPPKVGIDDNIDNIHDNSKRPEEGLSIYIGKSINSLVKDYGEPDRKDPTAYGYEWWVFNGLADTYMQVGVQNDLVVTVYVIGGSLNVAPYKIGQTIEEIYRSTLLDTEITIALDNGTYRFELSEEDLNIRPLVQLGDIYVQLSLDKYTGTLSSVRFVDKKTLIIQSPYEMPFRGELVENSTPSEEEWTEIEQVTARQIFDITNVIRNRFELNQLSWDEQVADVAYEHSKDMFDNDYFSHTSPEHGDLSARLNASNVDFQTAGENIAFGYVDGPAVVEGWLNSEGHRTAMLEEDFTHLGVGVFENYYTQNFITVK</sequence>
<organism evidence="4 5">
    <name type="scientific">Lederbergia lenta</name>
    <name type="common">Bacillus lentus</name>
    <dbReference type="NCBI Taxonomy" id="1467"/>
    <lineage>
        <taxon>Bacteria</taxon>
        <taxon>Bacillati</taxon>
        <taxon>Bacillota</taxon>
        <taxon>Bacilli</taxon>
        <taxon>Bacillales</taxon>
        <taxon>Bacillaceae</taxon>
        <taxon>Lederbergia</taxon>
    </lineage>
</organism>
<dbReference type="PANTHER" id="PTHR31157:SF26">
    <property type="entry name" value="SCP-LIKE EXTRACELLULAR PROTEIN"/>
    <property type="match status" value="1"/>
</dbReference>
<dbReference type="Proteomes" id="UP000249134">
    <property type="component" value="Chromosome 1"/>
</dbReference>
<dbReference type="KEGG" id="blen:NCTC4824_02784"/>
<proteinExistence type="predicted"/>
<protein>
    <submittedName>
        <fullName evidence="4">SCP-like extracellular</fullName>
    </submittedName>
</protein>
<evidence type="ECO:0000256" key="1">
    <source>
        <dbReference type="SAM" id="Phobius"/>
    </source>
</evidence>
<dbReference type="EMBL" id="LS483476">
    <property type="protein sequence ID" value="SQI60531.1"/>
    <property type="molecule type" value="Genomic_DNA"/>
</dbReference>
<evidence type="ECO:0000313" key="4">
    <source>
        <dbReference type="EMBL" id="SQI60531.1"/>
    </source>
</evidence>
<dbReference type="STRING" id="1348624.GCA_001591545_01832"/>
<evidence type="ECO:0000313" key="5">
    <source>
        <dbReference type="Proteomes" id="UP000249134"/>
    </source>
</evidence>
<keyword evidence="1" id="KW-0472">Membrane</keyword>
<dbReference type="CDD" id="cd05379">
    <property type="entry name" value="CAP_bacterial"/>
    <property type="match status" value="1"/>
</dbReference>
<dbReference type="SUPFAM" id="SSF55797">
    <property type="entry name" value="PR-1-like"/>
    <property type="match status" value="1"/>
</dbReference>
<keyword evidence="1" id="KW-0812">Transmembrane</keyword>
<dbReference type="Gene3D" id="3.40.33.10">
    <property type="entry name" value="CAP"/>
    <property type="match status" value="1"/>
</dbReference>
<dbReference type="RefSeq" id="WP_415783362.1">
    <property type="nucleotide sequence ID" value="NZ_CBCSGM010000001.1"/>
</dbReference>
<accession>A0A2X4WBJ4</accession>
<evidence type="ECO:0000259" key="3">
    <source>
        <dbReference type="Pfam" id="PF14504"/>
    </source>
</evidence>